<evidence type="ECO:0000256" key="1">
    <source>
        <dbReference type="SAM" id="MobiDB-lite"/>
    </source>
</evidence>
<name>A0A6H5HLR5_9HEMI</name>
<gene>
    <name evidence="2" type="ORF">NTEN_LOCUS22459</name>
</gene>
<protein>
    <submittedName>
        <fullName evidence="2">Uncharacterized protein</fullName>
    </submittedName>
</protein>
<accession>A0A6H5HLR5</accession>
<dbReference type="Proteomes" id="UP000479000">
    <property type="component" value="Unassembled WGS sequence"/>
</dbReference>
<feature type="region of interest" description="Disordered" evidence="1">
    <location>
        <begin position="31"/>
        <end position="101"/>
    </location>
</feature>
<feature type="non-terminal residue" evidence="2">
    <location>
        <position position="101"/>
    </location>
</feature>
<evidence type="ECO:0000313" key="2">
    <source>
        <dbReference type="EMBL" id="CAB0018656.1"/>
    </source>
</evidence>
<proteinExistence type="predicted"/>
<dbReference type="AlphaFoldDB" id="A0A6H5HLR5"/>
<evidence type="ECO:0000313" key="3">
    <source>
        <dbReference type="Proteomes" id="UP000479000"/>
    </source>
</evidence>
<sequence length="101" mass="11208">MKIRECMAGIRKIFLHFPMCTVPIDIAIWNSTPLGKGHSQPAINDHLRSNTILSNERSEGRSPSERSATGEDKDGLLAGGDQRERDQRPRIAEDASHLDDA</sequence>
<feature type="compositionally biased region" description="Basic and acidic residues" evidence="1">
    <location>
        <begin position="56"/>
        <end position="101"/>
    </location>
</feature>
<keyword evidence="3" id="KW-1185">Reference proteome</keyword>
<dbReference type="EMBL" id="CADCXU010033084">
    <property type="protein sequence ID" value="CAB0018656.1"/>
    <property type="molecule type" value="Genomic_DNA"/>
</dbReference>
<reference evidence="2 3" key="1">
    <citation type="submission" date="2020-02" db="EMBL/GenBank/DDBJ databases">
        <authorList>
            <person name="Ferguson B K."/>
        </authorList>
    </citation>
    <scope>NUCLEOTIDE SEQUENCE [LARGE SCALE GENOMIC DNA]</scope>
</reference>
<organism evidence="2 3">
    <name type="scientific">Nesidiocoris tenuis</name>
    <dbReference type="NCBI Taxonomy" id="355587"/>
    <lineage>
        <taxon>Eukaryota</taxon>
        <taxon>Metazoa</taxon>
        <taxon>Ecdysozoa</taxon>
        <taxon>Arthropoda</taxon>
        <taxon>Hexapoda</taxon>
        <taxon>Insecta</taxon>
        <taxon>Pterygota</taxon>
        <taxon>Neoptera</taxon>
        <taxon>Paraneoptera</taxon>
        <taxon>Hemiptera</taxon>
        <taxon>Heteroptera</taxon>
        <taxon>Panheteroptera</taxon>
        <taxon>Cimicomorpha</taxon>
        <taxon>Miridae</taxon>
        <taxon>Dicyphina</taxon>
        <taxon>Nesidiocoris</taxon>
    </lineage>
</organism>